<evidence type="ECO:0000313" key="7">
    <source>
        <dbReference type="EMBL" id="KAG0310521.1"/>
    </source>
</evidence>
<evidence type="ECO:0000256" key="3">
    <source>
        <dbReference type="ARBA" id="ARBA00022737"/>
    </source>
</evidence>
<feature type="region of interest" description="Disordered" evidence="6">
    <location>
        <begin position="1"/>
        <end position="119"/>
    </location>
</feature>
<comment type="caution">
    <text evidence="7">The sequence shown here is derived from an EMBL/GenBank/DDBJ whole genome shotgun (WGS) entry which is preliminary data.</text>
</comment>
<reference evidence="7" key="1">
    <citation type="journal article" date="2020" name="Fungal Divers.">
        <title>Resolving the Mortierellaceae phylogeny through synthesis of multi-gene phylogenetics and phylogenomics.</title>
        <authorList>
            <person name="Vandepol N."/>
            <person name="Liber J."/>
            <person name="Desiro A."/>
            <person name="Na H."/>
            <person name="Kennedy M."/>
            <person name="Barry K."/>
            <person name="Grigoriev I.V."/>
            <person name="Miller A.N."/>
            <person name="O'Donnell K."/>
            <person name="Stajich J.E."/>
            <person name="Bonito G."/>
        </authorList>
    </citation>
    <scope>NUCLEOTIDE SEQUENCE</scope>
    <source>
        <strain evidence="7">REB-010B</strain>
    </source>
</reference>
<dbReference type="InterPro" id="IPR011989">
    <property type="entry name" value="ARM-like"/>
</dbReference>
<feature type="compositionally biased region" description="Basic and acidic residues" evidence="6">
    <location>
        <begin position="75"/>
        <end position="95"/>
    </location>
</feature>
<evidence type="ECO:0000256" key="5">
    <source>
        <dbReference type="PROSITE-ProRule" id="PRU00259"/>
    </source>
</evidence>
<dbReference type="OrthoDB" id="29145at2759"/>
<proteinExistence type="inferred from homology"/>
<dbReference type="SUPFAM" id="SSF48371">
    <property type="entry name" value="ARM repeat"/>
    <property type="match status" value="1"/>
</dbReference>
<gene>
    <name evidence="7" type="ORF">BGZ99_000334</name>
</gene>
<dbReference type="InterPro" id="IPR016024">
    <property type="entry name" value="ARM-type_fold"/>
</dbReference>
<sequence>MEKRTLRSSSRLAAQAAAAASASTSTPTSDPDDDKNTDAASTTAPTNPASASTTSRHRALYKVNPLESRTAQEGVTKRVMHDAQLRKQRREELVSAKRFKRSKETEESTAGDEDTELEEEQLENIQALLKSGKKDDKTMALTTLSDFLPRFSDSEALQAMVLSQEFLAMIEGILTGTDAEEQLSATSVVTNMAAGGSAELCEAAFNTAPYLIQFLDSQNMALVDQSAWALGNIAAEGPKFRDRLKDNGVLPPLIKLLESKDLNLVQTACFALSNLARGEGANHDALVKAGLLPPLLHHLRVDTQPAVISEAAWVVVYLTSGPDNVSTQLLEHKLIPLLVAPLQDFTKLEAPKKGLAIPLIRALGNIASGPDNNTAALMQVDEFLPAMLQLVQSDCRPVKKESLWLMSNVTADHTSTDLVKVIDAGFIPVLSQIALHQNFDIRKEAAYSLINLASHGPEYAARLPHQELLPGFLDFLRTQDHELISLGLRYVRLLLLHSSIPEAPQMLESMNGVDALEAVLVLSDDRDHHRQASFLMDTFFGENNQGSRAPTPIPGTPDSFGVSGNPHAHAHSNLGDGSDKSNNTNGDMSQLPPQYLKRASLSAAI</sequence>
<dbReference type="InterPro" id="IPR024931">
    <property type="entry name" value="Importin_alpha"/>
</dbReference>
<evidence type="ECO:0000256" key="4">
    <source>
        <dbReference type="ARBA" id="ARBA00022927"/>
    </source>
</evidence>
<evidence type="ECO:0000256" key="1">
    <source>
        <dbReference type="ARBA" id="ARBA00010394"/>
    </source>
</evidence>
<dbReference type="PROSITE" id="PS50176">
    <property type="entry name" value="ARM_REPEAT"/>
    <property type="match status" value="1"/>
</dbReference>
<organism evidence="7 8">
    <name type="scientific">Dissophora globulifera</name>
    <dbReference type="NCBI Taxonomy" id="979702"/>
    <lineage>
        <taxon>Eukaryota</taxon>
        <taxon>Fungi</taxon>
        <taxon>Fungi incertae sedis</taxon>
        <taxon>Mucoromycota</taxon>
        <taxon>Mortierellomycotina</taxon>
        <taxon>Mortierellomycetes</taxon>
        <taxon>Mortierellales</taxon>
        <taxon>Mortierellaceae</taxon>
        <taxon>Dissophora</taxon>
    </lineage>
</organism>
<evidence type="ECO:0008006" key="9">
    <source>
        <dbReference type="Google" id="ProtNLM"/>
    </source>
</evidence>
<dbReference type="Pfam" id="PF00514">
    <property type="entry name" value="Arm"/>
    <property type="match status" value="2"/>
</dbReference>
<feature type="compositionally biased region" description="Low complexity" evidence="6">
    <location>
        <begin position="7"/>
        <end position="29"/>
    </location>
</feature>
<evidence type="ECO:0000313" key="8">
    <source>
        <dbReference type="Proteomes" id="UP000738325"/>
    </source>
</evidence>
<dbReference type="GO" id="GO:0061608">
    <property type="term" value="F:nuclear import signal receptor activity"/>
    <property type="evidence" value="ECO:0007669"/>
    <property type="project" value="InterPro"/>
</dbReference>
<feature type="compositionally biased region" description="Acidic residues" evidence="6">
    <location>
        <begin position="107"/>
        <end position="119"/>
    </location>
</feature>
<keyword evidence="8" id="KW-1185">Reference proteome</keyword>
<keyword evidence="4" id="KW-0653">Protein transport</keyword>
<protein>
    <recommendedName>
        <fullName evidence="9">Importin subunit alpha</fullName>
    </recommendedName>
</protein>
<dbReference type="Gene3D" id="1.25.10.10">
    <property type="entry name" value="Leucine-rich Repeat Variant"/>
    <property type="match status" value="1"/>
</dbReference>
<keyword evidence="2" id="KW-0813">Transport</keyword>
<accession>A0A9P6ULG8</accession>
<dbReference type="InterPro" id="IPR000225">
    <property type="entry name" value="Armadillo"/>
</dbReference>
<comment type="similarity">
    <text evidence="1">Belongs to the importin alpha family.</text>
</comment>
<dbReference type="SMART" id="SM00185">
    <property type="entry name" value="ARM"/>
    <property type="match status" value="7"/>
</dbReference>
<dbReference type="AlphaFoldDB" id="A0A9P6ULG8"/>
<name>A0A9P6ULG8_9FUNG</name>
<dbReference type="PANTHER" id="PTHR23316">
    <property type="entry name" value="IMPORTIN ALPHA"/>
    <property type="match status" value="1"/>
</dbReference>
<dbReference type="PIRSF" id="PIRSF005673">
    <property type="entry name" value="Importin_alpha"/>
    <property type="match status" value="1"/>
</dbReference>
<evidence type="ECO:0000256" key="2">
    <source>
        <dbReference type="ARBA" id="ARBA00022448"/>
    </source>
</evidence>
<feature type="compositionally biased region" description="Low complexity" evidence="6">
    <location>
        <begin position="38"/>
        <end position="54"/>
    </location>
</feature>
<dbReference type="Proteomes" id="UP000738325">
    <property type="component" value="Unassembled WGS sequence"/>
</dbReference>
<dbReference type="GO" id="GO:0006606">
    <property type="term" value="P:protein import into nucleus"/>
    <property type="evidence" value="ECO:0007669"/>
    <property type="project" value="InterPro"/>
</dbReference>
<feature type="repeat" description="ARM" evidence="5">
    <location>
        <begin position="248"/>
        <end position="290"/>
    </location>
</feature>
<dbReference type="EMBL" id="JAAAIP010001053">
    <property type="protein sequence ID" value="KAG0310521.1"/>
    <property type="molecule type" value="Genomic_DNA"/>
</dbReference>
<evidence type="ECO:0000256" key="6">
    <source>
        <dbReference type="SAM" id="MobiDB-lite"/>
    </source>
</evidence>
<feature type="compositionally biased region" description="Polar residues" evidence="6">
    <location>
        <begin position="580"/>
        <end position="592"/>
    </location>
</feature>
<feature type="region of interest" description="Disordered" evidence="6">
    <location>
        <begin position="545"/>
        <end position="605"/>
    </location>
</feature>
<dbReference type="GO" id="GO:0005737">
    <property type="term" value="C:cytoplasm"/>
    <property type="evidence" value="ECO:0007669"/>
    <property type="project" value="InterPro"/>
</dbReference>
<keyword evidence="3" id="KW-0677">Repeat</keyword>